<dbReference type="NCBIfam" id="TIGR01039">
    <property type="entry name" value="atpD"/>
    <property type="match status" value="1"/>
</dbReference>
<dbReference type="Pfam" id="PF00006">
    <property type="entry name" value="ATP-synt_ab"/>
    <property type="match status" value="1"/>
</dbReference>
<comment type="caution">
    <text evidence="15">The sequence shown here is derived from an EMBL/GenBank/DDBJ whole genome shotgun (WGS) entry which is preliminary data.</text>
</comment>
<sequence length="462" mass="49967">MSNGIIVQVIGAVVDVQFPQDAVPKVYDALKIVSEGQTQGLVLEVQQQIGGGVVRCIAMGTSDGVRRGAEVANTGEAIKVPVGTATLGRIMNVLGEPVDEQGPIGEDDRWVIHREAPSYEDQSNTTELLETGIKVIDLICPFAKGGKVGLFGGAGVGKTVNMMELINNIAKAHSGLSVFAGVGERTREGNDFYYEMKESNVLDKVAMVYGQMNEPPGNRLRVALTGLTMAEKFRDEGRDVLLFIDNIYRYTLAGTEVSALLGRMPSAVGYQPTLAEEMGALQERITSTKSGSITSIQAVYVPADDLTDPSPATTFAHLDSTVTLSRQIAALGIYPAVDPLDSTSRQLDPLVVGQEHYEVARGVQSVLQRYKELKDIIAILGMDELSENDKLVVARARKIERFLSQPFSVAEVFTGSPGKYVSLKDTIRGFKGILDGEYDDLPEQAFYMVGSIDEVVEKAKKL</sequence>
<dbReference type="InterPro" id="IPR000194">
    <property type="entry name" value="ATPase_F1/V1/A1_a/bsu_nucl-bd"/>
</dbReference>
<name>A0ABP8QJ99_9GAMM</name>
<dbReference type="InterPro" id="IPR055190">
    <property type="entry name" value="ATP-synt_VA_C"/>
</dbReference>
<dbReference type="CDD" id="cd18115">
    <property type="entry name" value="ATP-synt_F1_beta_N"/>
    <property type="match status" value="1"/>
</dbReference>
<comment type="similarity">
    <text evidence="12">Belongs to the ATPase alpha/beta chains family. T3SS ATPase subfamily.</text>
</comment>
<evidence type="ECO:0000256" key="1">
    <source>
        <dbReference type="ARBA" id="ARBA00004370"/>
    </source>
</evidence>
<dbReference type="SUPFAM" id="SSF50615">
    <property type="entry name" value="N-terminal domain of alpha and beta subunits of F1 ATP synthase"/>
    <property type="match status" value="1"/>
</dbReference>
<keyword evidence="4 13" id="KW-0547">Nucleotide-binding</keyword>
<dbReference type="Gene3D" id="3.40.50.300">
    <property type="entry name" value="P-loop containing nucleotide triphosphate hydrolases"/>
    <property type="match status" value="1"/>
</dbReference>
<feature type="binding site" evidence="13">
    <location>
        <begin position="152"/>
        <end position="159"/>
    </location>
    <ligand>
        <name>ATP</name>
        <dbReference type="ChEBI" id="CHEBI:30616"/>
    </ligand>
</feature>
<organism evidence="15 16">
    <name type="scientific">Pseudaeromonas paramecii</name>
    <dbReference type="NCBI Taxonomy" id="2138166"/>
    <lineage>
        <taxon>Bacteria</taxon>
        <taxon>Pseudomonadati</taxon>
        <taxon>Pseudomonadota</taxon>
        <taxon>Gammaproteobacteria</taxon>
        <taxon>Aeromonadales</taxon>
        <taxon>Aeromonadaceae</taxon>
        <taxon>Pseudaeromonas</taxon>
    </lineage>
</organism>
<dbReference type="InterPro" id="IPR024034">
    <property type="entry name" value="ATPase_F1/V1_b/a_C"/>
</dbReference>
<evidence type="ECO:0000256" key="13">
    <source>
        <dbReference type="HAMAP-Rule" id="MF_01347"/>
    </source>
</evidence>
<dbReference type="PANTHER" id="PTHR15184">
    <property type="entry name" value="ATP SYNTHASE"/>
    <property type="match status" value="1"/>
</dbReference>
<dbReference type="InterPro" id="IPR005722">
    <property type="entry name" value="ATP_synth_F1_bsu"/>
</dbReference>
<dbReference type="Pfam" id="PF22919">
    <property type="entry name" value="ATP-synt_VA_C"/>
    <property type="match status" value="1"/>
</dbReference>
<evidence type="ECO:0000256" key="10">
    <source>
        <dbReference type="ARBA" id="ARBA00023196"/>
    </source>
</evidence>
<keyword evidence="16" id="KW-1185">Reference proteome</keyword>
<evidence type="ECO:0000256" key="4">
    <source>
        <dbReference type="ARBA" id="ARBA00022741"/>
    </source>
</evidence>
<evidence type="ECO:0000259" key="14">
    <source>
        <dbReference type="SMART" id="SM00382"/>
    </source>
</evidence>
<dbReference type="SUPFAM" id="SSF47917">
    <property type="entry name" value="C-terminal domain of alpha and beta subunits of F1 ATP synthase"/>
    <property type="match status" value="1"/>
</dbReference>
<comment type="subcellular location">
    <subcellularLocation>
        <location evidence="13">Cell membrane</location>
        <topology evidence="13">Peripheral membrane protein</topology>
    </subcellularLocation>
    <subcellularLocation>
        <location evidence="1">Membrane</location>
    </subcellularLocation>
</comment>
<dbReference type="InterPro" id="IPR036121">
    <property type="entry name" value="ATPase_F1/V1/A1_a/bsu_N_sf"/>
</dbReference>
<keyword evidence="10 13" id="KW-0139">CF(1)</keyword>
<reference evidence="16" key="1">
    <citation type="journal article" date="2019" name="Int. J. Syst. Evol. Microbiol.">
        <title>The Global Catalogue of Microorganisms (GCM) 10K type strain sequencing project: providing services to taxonomists for standard genome sequencing and annotation.</title>
        <authorList>
            <consortium name="The Broad Institute Genomics Platform"/>
            <consortium name="The Broad Institute Genome Sequencing Center for Infectious Disease"/>
            <person name="Wu L."/>
            <person name="Ma J."/>
        </authorList>
    </citation>
    <scope>NUCLEOTIDE SEQUENCE [LARGE SCALE GENOMIC DNA]</scope>
    <source>
        <strain evidence="16">JCM 32226</strain>
    </source>
</reference>
<accession>A0ABP8QJ99</accession>
<gene>
    <name evidence="13 15" type="primary">atpD</name>
    <name evidence="15" type="ORF">GCM10023095_29750</name>
</gene>
<evidence type="ECO:0000256" key="12">
    <source>
        <dbReference type="ARBA" id="ARBA00024342"/>
    </source>
</evidence>
<keyword evidence="3 13" id="KW-1003">Cell membrane</keyword>
<evidence type="ECO:0000256" key="7">
    <source>
        <dbReference type="ARBA" id="ARBA00022967"/>
    </source>
</evidence>
<dbReference type="Proteomes" id="UP001501321">
    <property type="component" value="Unassembled WGS sequence"/>
</dbReference>
<evidence type="ECO:0000256" key="5">
    <source>
        <dbReference type="ARBA" id="ARBA00022781"/>
    </source>
</evidence>
<proteinExistence type="inferred from homology"/>
<dbReference type="SMART" id="SM00382">
    <property type="entry name" value="AAA"/>
    <property type="match status" value="1"/>
</dbReference>
<comment type="catalytic activity">
    <reaction evidence="13">
        <text>ATP + H2O + 4 H(+)(in) = ADP + phosphate + 5 H(+)(out)</text>
        <dbReference type="Rhea" id="RHEA:57720"/>
        <dbReference type="ChEBI" id="CHEBI:15377"/>
        <dbReference type="ChEBI" id="CHEBI:15378"/>
        <dbReference type="ChEBI" id="CHEBI:30616"/>
        <dbReference type="ChEBI" id="CHEBI:43474"/>
        <dbReference type="ChEBI" id="CHEBI:456216"/>
        <dbReference type="EC" id="7.1.2.2"/>
    </reaction>
</comment>
<dbReference type="RefSeq" id="WP_345014537.1">
    <property type="nucleotide sequence ID" value="NZ_BAABFC010000025.1"/>
</dbReference>
<dbReference type="SUPFAM" id="SSF52540">
    <property type="entry name" value="P-loop containing nucleoside triphosphate hydrolases"/>
    <property type="match status" value="1"/>
</dbReference>
<keyword evidence="8 13" id="KW-0406">Ion transport</keyword>
<dbReference type="PANTHER" id="PTHR15184:SF71">
    <property type="entry name" value="ATP SYNTHASE SUBUNIT BETA, MITOCHONDRIAL"/>
    <property type="match status" value="1"/>
</dbReference>
<dbReference type="CDD" id="cd18110">
    <property type="entry name" value="ATP-synt_F1_beta_C"/>
    <property type="match status" value="1"/>
</dbReference>
<feature type="domain" description="AAA+ ATPase" evidence="14">
    <location>
        <begin position="144"/>
        <end position="407"/>
    </location>
</feature>
<keyword evidence="6 13" id="KW-0067">ATP-binding</keyword>
<dbReference type="EC" id="7.1.2.2" evidence="13"/>
<evidence type="ECO:0000256" key="8">
    <source>
        <dbReference type="ARBA" id="ARBA00023065"/>
    </source>
</evidence>
<dbReference type="HAMAP" id="MF_01347">
    <property type="entry name" value="ATP_synth_beta_bact"/>
    <property type="match status" value="1"/>
</dbReference>
<dbReference type="InterPro" id="IPR003593">
    <property type="entry name" value="AAA+_ATPase"/>
</dbReference>
<evidence type="ECO:0000256" key="6">
    <source>
        <dbReference type="ARBA" id="ARBA00022840"/>
    </source>
</evidence>
<dbReference type="InterPro" id="IPR004100">
    <property type="entry name" value="ATPase_F1/V1/A1_a/bsu_N"/>
</dbReference>
<evidence type="ECO:0000313" key="15">
    <source>
        <dbReference type="EMBL" id="GAA4503469.1"/>
    </source>
</evidence>
<keyword evidence="9 13" id="KW-0472">Membrane</keyword>
<dbReference type="Gene3D" id="2.40.10.170">
    <property type="match status" value="1"/>
</dbReference>
<evidence type="ECO:0000256" key="9">
    <source>
        <dbReference type="ARBA" id="ARBA00023136"/>
    </source>
</evidence>
<keyword evidence="11 13" id="KW-0066">ATP synthesis</keyword>
<dbReference type="CDD" id="cd01133">
    <property type="entry name" value="F1-ATPase_beta_CD"/>
    <property type="match status" value="1"/>
</dbReference>
<dbReference type="Gene3D" id="1.10.1140.10">
    <property type="entry name" value="Bovine Mitochondrial F1-atpase, Atp Synthase Beta Chain, Chain D, domain 3"/>
    <property type="match status" value="1"/>
</dbReference>
<dbReference type="InterPro" id="IPR027417">
    <property type="entry name" value="P-loop_NTPase"/>
</dbReference>
<keyword evidence="7 13" id="KW-1278">Translocase</keyword>
<protein>
    <recommendedName>
        <fullName evidence="13">ATP synthase subunit beta</fullName>
        <ecNumber evidence="13">7.1.2.2</ecNumber>
    </recommendedName>
    <alternativeName>
        <fullName evidence="13">ATP synthase F1 sector subunit beta</fullName>
    </alternativeName>
    <alternativeName>
        <fullName evidence="13">F-ATPase subunit beta</fullName>
    </alternativeName>
</protein>
<evidence type="ECO:0000256" key="2">
    <source>
        <dbReference type="ARBA" id="ARBA00022448"/>
    </source>
</evidence>
<evidence type="ECO:0000256" key="3">
    <source>
        <dbReference type="ARBA" id="ARBA00022475"/>
    </source>
</evidence>
<dbReference type="PROSITE" id="PS00152">
    <property type="entry name" value="ATPASE_ALPHA_BETA"/>
    <property type="match status" value="1"/>
</dbReference>
<keyword evidence="5 13" id="KW-0375">Hydrogen ion transport</keyword>
<evidence type="ECO:0000256" key="11">
    <source>
        <dbReference type="ARBA" id="ARBA00023310"/>
    </source>
</evidence>
<evidence type="ECO:0000313" key="16">
    <source>
        <dbReference type="Proteomes" id="UP001501321"/>
    </source>
</evidence>
<dbReference type="Pfam" id="PF02874">
    <property type="entry name" value="ATP-synt_ab_N"/>
    <property type="match status" value="1"/>
</dbReference>
<dbReference type="InterPro" id="IPR020003">
    <property type="entry name" value="ATPase_a/bsu_AS"/>
</dbReference>
<dbReference type="EMBL" id="BAABFC010000025">
    <property type="protein sequence ID" value="GAA4503469.1"/>
    <property type="molecule type" value="Genomic_DNA"/>
</dbReference>
<comment type="function">
    <text evidence="13">Produces ATP from ADP in the presence of a proton gradient across the membrane. The catalytic sites are hosted primarily by the beta subunits.</text>
</comment>
<keyword evidence="2 13" id="KW-0813">Transport</keyword>
<dbReference type="InterPro" id="IPR050053">
    <property type="entry name" value="ATPase_alpha/beta_chains"/>
</dbReference>